<evidence type="ECO:0000259" key="6">
    <source>
        <dbReference type="Pfam" id="PF04542"/>
    </source>
</evidence>
<name>A0ABQ1YCK7_9BACL</name>
<keyword evidence="3" id="KW-0731">Sigma factor</keyword>
<dbReference type="RefSeq" id="WP_188537652.1">
    <property type="nucleotide sequence ID" value="NZ_BMFT01000001.1"/>
</dbReference>
<dbReference type="Gene3D" id="1.10.10.10">
    <property type="entry name" value="Winged helix-like DNA-binding domain superfamily/Winged helix DNA-binding domain"/>
    <property type="match status" value="1"/>
</dbReference>
<keyword evidence="9" id="KW-1185">Reference proteome</keyword>
<reference evidence="9" key="1">
    <citation type="journal article" date="2019" name="Int. J. Syst. Evol. Microbiol.">
        <title>The Global Catalogue of Microorganisms (GCM) 10K type strain sequencing project: providing services to taxonomists for standard genome sequencing and annotation.</title>
        <authorList>
            <consortium name="The Broad Institute Genomics Platform"/>
            <consortium name="The Broad Institute Genome Sequencing Center for Infectious Disease"/>
            <person name="Wu L."/>
            <person name="Ma J."/>
        </authorList>
    </citation>
    <scope>NUCLEOTIDE SEQUENCE [LARGE SCALE GENOMIC DNA]</scope>
    <source>
        <strain evidence="9">CGMCC 1.12769</strain>
    </source>
</reference>
<dbReference type="Pfam" id="PF08281">
    <property type="entry name" value="Sigma70_r4_2"/>
    <property type="match status" value="1"/>
</dbReference>
<keyword evidence="2" id="KW-0805">Transcription regulation</keyword>
<evidence type="ECO:0000256" key="1">
    <source>
        <dbReference type="ARBA" id="ARBA00010641"/>
    </source>
</evidence>
<dbReference type="CDD" id="cd06171">
    <property type="entry name" value="Sigma70_r4"/>
    <property type="match status" value="1"/>
</dbReference>
<evidence type="ECO:0000256" key="3">
    <source>
        <dbReference type="ARBA" id="ARBA00023082"/>
    </source>
</evidence>
<gene>
    <name evidence="8" type="primary">sigW</name>
    <name evidence="8" type="ORF">GCM10008013_16840</name>
</gene>
<comment type="similarity">
    <text evidence="1">Belongs to the sigma-70 factor family. ECF subfamily.</text>
</comment>
<keyword evidence="5" id="KW-0804">Transcription</keyword>
<dbReference type="SUPFAM" id="SSF88946">
    <property type="entry name" value="Sigma2 domain of RNA polymerase sigma factors"/>
    <property type="match status" value="1"/>
</dbReference>
<evidence type="ECO:0000256" key="5">
    <source>
        <dbReference type="ARBA" id="ARBA00023163"/>
    </source>
</evidence>
<dbReference type="PANTHER" id="PTHR43133">
    <property type="entry name" value="RNA POLYMERASE ECF-TYPE SIGMA FACTO"/>
    <property type="match status" value="1"/>
</dbReference>
<evidence type="ECO:0000313" key="8">
    <source>
        <dbReference type="EMBL" id="GGH19861.1"/>
    </source>
</evidence>
<dbReference type="InterPro" id="IPR014284">
    <property type="entry name" value="RNA_pol_sigma-70_dom"/>
</dbReference>
<dbReference type="InterPro" id="IPR013325">
    <property type="entry name" value="RNA_pol_sigma_r2"/>
</dbReference>
<dbReference type="InterPro" id="IPR013324">
    <property type="entry name" value="RNA_pol_sigma_r3/r4-like"/>
</dbReference>
<evidence type="ECO:0000313" key="9">
    <source>
        <dbReference type="Proteomes" id="UP000659344"/>
    </source>
</evidence>
<sequence>MKPDLEDILLSDAQIELIIQQIKEGHKEPFRFLVKQYQRRIHVYCYHMMGNRQEAEDAVQDIFVKCYQHLASYTENISFTAWLYRISYNHCMNLLKKRKARHRVFSLYRMEQQIIVSDKNDYDDLVGDLLSGLSSEERNLILMRVLDERTFEEIGQILGCKPATVRKKYERLKKRLRLRPLWSQR</sequence>
<dbReference type="EMBL" id="BMFT01000001">
    <property type="protein sequence ID" value="GGH19861.1"/>
    <property type="molecule type" value="Genomic_DNA"/>
</dbReference>
<evidence type="ECO:0000256" key="2">
    <source>
        <dbReference type="ARBA" id="ARBA00023015"/>
    </source>
</evidence>
<dbReference type="PANTHER" id="PTHR43133:SF8">
    <property type="entry name" value="RNA POLYMERASE SIGMA FACTOR HI_1459-RELATED"/>
    <property type="match status" value="1"/>
</dbReference>
<dbReference type="NCBIfam" id="TIGR02937">
    <property type="entry name" value="sigma70-ECF"/>
    <property type="match status" value="1"/>
</dbReference>
<dbReference type="SUPFAM" id="SSF88659">
    <property type="entry name" value="Sigma3 and sigma4 domains of RNA polymerase sigma factors"/>
    <property type="match status" value="1"/>
</dbReference>
<organism evidence="8 9">
    <name type="scientific">Paenibacillus segetis</name>
    <dbReference type="NCBI Taxonomy" id="1325360"/>
    <lineage>
        <taxon>Bacteria</taxon>
        <taxon>Bacillati</taxon>
        <taxon>Bacillota</taxon>
        <taxon>Bacilli</taxon>
        <taxon>Bacillales</taxon>
        <taxon>Paenibacillaceae</taxon>
        <taxon>Paenibacillus</taxon>
    </lineage>
</organism>
<dbReference type="Proteomes" id="UP000659344">
    <property type="component" value="Unassembled WGS sequence"/>
</dbReference>
<dbReference type="InterPro" id="IPR039425">
    <property type="entry name" value="RNA_pol_sigma-70-like"/>
</dbReference>
<feature type="domain" description="RNA polymerase sigma-70 region 2" evidence="6">
    <location>
        <begin position="33"/>
        <end position="99"/>
    </location>
</feature>
<dbReference type="Pfam" id="PF04542">
    <property type="entry name" value="Sigma70_r2"/>
    <property type="match status" value="1"/>
</dbReference>
<dbReference type="Gene3D" id="1.10.1740.10">
    <property type="match status" value="1"/>
</dbReference>
<proteinExistence type="inferred from homology"/>
<protein>
    <submittedName>
        <fullName evidence="8">ECF RNA polymerase sigma factor SigW</fullName>
    </submittedName>
</protein>
<evidence type="ECO:0000256" key="4">
    <source>
        <dbReference type="ARBA" id="ARBA00023125"/>
    </source>
</evidence>
<keyword evidence="4" id="KW-0238">DNA-binding</keyword>
<evidence type="ECO:0000259" key="7">
    <source>
        <dbReference type="Pfam" id="PF08281"/>
    </source>
</evidence>
<dbReference type="InterPro" id="IPR013249">
    <property type="entry name" value="RNA_pol_sigma70_r4_t2"/>
</dbReference>
<dbReference type="InterPro" id="IPR007627">
    <property type="entry name" value="RNA_pol_sigma70_r2"/>
</dbReference>
<dbReference type="InterPro" id="IPR036388">
    <property type="entry name" value="WH-like_DNA-bd_sf"/>
</dbReference>
<feature type="domain" description="RNA polymerase sigma factor 70 region 4 type 2" evidence="7">
    <location>
        <begin position="126"/>
        <end position="176"/>
    </location>
</feature>
<accession>A0ABQ1YCK7</accession>
<comment type="caution">
    <text evidence="8">The sequence shown here is derived from an EMBL/GenBank/DDBJ whole genome shotgun (WGS) entry which is preliminary data.</text>
</comment>